<dbReference type="GO" id="GO:0009451">
    <property type="term" value="P:RNA modification"/>
    <property type="evidence" value="ECO:0007669"/>
    <property type="project" value="InterPro"/>
</dbReference>
<evidence type="ECO:0008006" key="5">
    <source>
        <dbReference type="Google" id="ProtNLM"/>
    </source>
</evidence>
<dbReference type="AlphaFoldDB" id="A0A8T2UNS0"/>
<dbReference type="EMBL" id="CM035412">
    <property type="protein sequence ID" value="KAH7433899.1"/>
    <property type="molecule type" value="Genomic_DNA"/>
</dbReference>
<dbReference type="InterPro" id="IPR011990">
    <property type="entry name" value="TPR-like_helical_dom_sf"/>
</dbReference>
<dbReference type="FunFam" id="1.25.40.10:FF:000158">
    <property type="entry name" value="pentatricopeptide repeat-containing protein At2g33680"/>
    <property type="match status" value="1"/>
</dbReference>
<protein>
    <recommendedName>
        <fullName evidence="5">Pentatricopeptide repeat-containing protein</fullName>
    </recommendedName>
</protein>
<dbReference type="PANTHER" id="PTHR47926">
    <property type="entry name" value="PENTATRICOPEPTIDE REPEAT-CONTAINING PROTEIN"/>
    <property type="match status" value="1"/>
</dbReference>
<feature type="repeat" description="PPR" evidence="2">
    <location>
        <begin position="531"/>
        <end position="565"/>
    </location>
</feature>
<gene>
    <name evidence="3" type="ORF">KP509_07G091600</name>
</gene>
<feature type="repeat" description="PPR" evidence="2">
    <location>
        <begin position="429"/>
        <end position="463"/>
    </location>
</feature>
<name>A0A8T2UNS0_CERRI</name>
<evidence type="ECO:0000313" key="4">
    <source>
        <dbReference type="Proteomes" id="UP000825935"/>
    </source>
</evidence>
<feature type="repeat" description="PPR" evidence="2">
    <location>
        <begin position="327"/>
        <end position="361"/>
    </location>
</feature>
<evidence type="ECO:0000313" key="3">
    <source>
        <dbReference type="EMBL" id="KAH7433899.1"/>
    </source>
</evidence>
<reference evidence="3" key="1">
    <citation type="submission" date="2021-08" db="EMBL/GenBank/DDBJ databases">
        <title>WGS assembly of Ceratopteris richardii.</title>
        <authorList>
            <person name="Marchant D.B."/>
            <person name="Chen G."/>
            <person name="Jenkins J."/>
            <person name="Shu S."/>
            <person name="Leebens-Mack J."/>
            <person name="Grimwood J."/>
            <person name="Schmutz J."/>
            <person name="Soltis P."/>
            <person name="Soltis D."/>
            <person name="Chen Z.-H."/>
        </authorList>
    </citation>
    <scope>NUCLEOTIDE SEQUENCE</scope>
    <source>
        <strain evidence="3">Whitten #5841</strain>
        <tissue evidence="3">Leaf</tissue>
    </source>
</reference>
<dbReference type="NCBIfam" id="TIGR00756">
    <property type="entry name" value="PPR"/>
    <property type="match status" value="5"/>
</dbReference>
<keyword evidence="1" id="KW-0677">Repeat</keyword>
<feature type="repeat" description="PPR" evidence="2">
    <location>
        <begin position="124"/>
        <end position="158"/>
    </location>
</feature>
<proteinExistence type="predicted"/>
<dbReference type="GO" id="GO:0048731">
    <property type="term" value="P:system development"/>
    <property type="evidence" value="ECO:0007669"/>
    <property type="project" value="UniProtKB-ARBA"/>
</dbReference>
<feature type="repeat" description="PPR" evidence="2">
    <location>
        <begin position="939"/>
        <end position="973"/>
    </location>
</feature>
<organism evidence="3 4">
    <name type="scientific">Ceratopteris richardii</name>
    <name type="common">Triangle waterfern</name>
    <dbReference type="NCBI Taxonomy" id="49495"/>
    <lineage>
        <taxon>Eukaryota</taxon>
        <taxon>Viridiplantae</taxon>
        <taxon>Streptophyta</taxon>
        <taxon>Embryophyta</taxon>
        <taxon>Tracheophyta</taxon>
        <taxon>Polypodiopsida</taxon>
        <taxon>Polypodiidae</taxon>
        <taxon>Polypodiales</taxon>
        <taxon>Pteridineae</taxon>
        <taxon>Pteridaceae</taxon>
        <taxon>Parkerioideae</taxon>
        <taxon>Ceratopteris</taxon>
    </lineage>
</organism>
<accession>A0A8T2UNS0</accession>
<feature type="repeat" description="PPR" evidence="2">
    <location>
        <begin position="633"/>
        <end position="667"/>
    </location>
</feature>
<feature type="repeat" description="PPR" evidence="2">
    <location>
        <begin position="22"/>
        <end position="56"/>
    </location>
</feature>
<dbReference type="Gene3D" id="1.25.40.10">
    <property type="entry name" value="Tetratricopeptide repeat domain"/>
    <property type="match status" value="7"/>
</dbReference>
<dbReference type="FunFam" id="1.25.40.10:FF:000344">
    <property type="entry name" value="Pentatricopeptide repeat-containing protein"/>
    <property type="match status" value="2"/>
</dbReference>
<sequence length="1092" mass="121741">MLASTEHLIHDHKTFKPIRCRNIVSWNEHIMEYIENDEYDKAISLYHEMRTQSLHPTPHILVALLKACAKVRDIGSGRDIHHEAAQRGFLRSDAFIGSALIDMYTKCGLIENASAVFDDISYHNMVHWNALITGHAKHGKPETALQCFDRMKLESFCPDAITYTCSLKACGRLNAAKKGIALHAEIVSMGLSQKDNVLGSSIMDMYIKCGIIMRAHEVLDELSLRTVGSWNVIISGCAKDFPDETLIFFEQMQLEGVSPNVITFLGALKASGSICAIIKGIEIHAELDRKGLVEKEDIVSSSLVDMYCKCGLFTKGHEVFRRLSNRNLELWNALLTGYIQHDFYEAAVSAFTRMCLEGICPDSISFTCALKACGCIGYVCLGMQLHSKIAYANLLSQYLSVGNALIDMYTNLGLLAKAQEVFFCLSGKDIVSWNTLLTGYVRHELYENAFSLFIHMQSQAVMPDAITIASCLKACGACGEVEKGLEMHCEVERTNLLGKDVVIGKALIEMYASCGLITNSQEVFDKLPNQGVEMWNALILAYLINDFGEEALQKLKHMQREGLLPDAITCMHSLKACIINHDLVKGREIHAEISRLGLIKQELSVGISLIEMYMSFAMLDEAQGVFDEITNREAILWNTLIAGYLKHECGAEALHLFESMKLDGCPPNHITFICGLKACGFIRDIRKGEEILLDVNKQGLLEKNIVVGNAVIDMYLKCGLLDKAQDVFYNLPQRDIVSWNTLISGYVDHNHNEESLACLDALSVEGLSADSVTFASSLKACGNMKAMHIAVEIHQEIERRGMLQRDVVIAIALIDAYARCGSLMRAQEVFDRLSERDLTVWNVLIASYLKHECNEEVLCYFEKMRLEGFYGDAITFTSSLRACGNIGAVNKGRKLHVEIEGRSSLTKHLLVGNGMVDMYSKGGFIETAQKVFNLLPVHDLVSWNMLLAGYAQLGDTVHVFSIMERMVGNGIFPDSVTCISVLNVCNHAGLIETAESFITAVFRSYSIIPTMEQYTCMLDLLGRAGQLSKLMQLIMLLPIHPSVVMWCTVLGACRKLQNLELSRHAFKEAMEQHERETVAYVFLYNIYADASE</sequence>
<dbReference type="Proteomes" id="UP000825935">
    <property type="component" value="Chromosome 7"/>
</dbReference>
<feature type="repeat" description="PPR" evidence="2">
    <location>
        <begin position="806"/>
        <end position="840"/>
    </location>
</feature>
<dbReference type="OrthoDB" id="185373at2759"/>
<feature type="repeat" description="PPR" evidence="2">
    <location>
        <begin position="735"/>
        <end position="769"/>
    </location>
</feature>
<dbReference type="InterPro" id="IPR002885">
    <property type="entry name" value="PPR_rpt"/>
</dbReference>
<dbReference type="GO" id="GO:0003723">
    <property type="term" value="F:RNA binding"/>
    <property type="evidence" value="ECO:0007669"/>
    <property type="project" value="InterPro"/>
</dbReference>
<evidence type="ECO:0000256" key="1">
    <source>
        <dbReference type="ARBA" id="ARBA00022737"/>
    </source>
</evidence>
<keyword evidence="4" id="KW-1185">Reference proteome</keyword>
<dbReference type="Pfam" id="PF01535">
    <property type="entry name" value="PPR"/>
    <property type="match status" value="9"/>
</dbReference>
<dbReference type="Pfam" id="PF13041">
    <property type="entry name" value="PPR_2"/>
    <property type="match status" value="4"/>
</dbReference>
<comment type="caution">
    <text evidence="3">The sequence shown here is derived from an EMBL/GenBank/DDBJ whole genome shotgun (WGS) entry which is preliminary data.</text>
</comment>
<dbReference type="PROSITE" id="PS51375">
    <property type="entry name" value="PPR"/>
    <property type="match status" value="9"/>
</dbReference>
<evidence type="ECO:0000256" key="2">
    <source>
        <dbReference type="PROSITE-ProRule" id="PRU00708"/>
    </source>
</evidence>
<dbReference type="PANTHER" id="PTHR47926:SF382">
    <property type="entry name" value="PENTACOTRIPEPTIDE-REPEAT REGION OF PRORP DOMAIN-CONTAINING PROTEIN"/>
    <property type="match status" value="1"/>
</dbReference>
<dbReference type="InterPro" id="IPR046960">
    <property type="entry name" value="PPR_At4g14850-like_plant"/>
</dbReference>